<dbReference type="PANTHER" id="PTHR34204">
    <property type="entry name" value="RNA-BINDING ASCH DOMAIN PROTEIN"/>
    <property type="match status" value="1"/>
</dbReference>
<dbReference type="Proteomes" id="UP000002051">
    <property type="component" value="Chromosome 2"/>
</dbReference>
<accession>G7IQ27</accession>
<dbReference type="EMBL" id="CM001218">
    <property type="protein sequence ID" value="AES64569.1"/>
    <property type="molecule type" value="Genomic_DNA"/>
</dbReference>
<name>G7IQ27_MEDTR</name>
<dbReference type="PaxDb" id="3880-AES64569"/>
<reference evidence="1 3" key="2">
    <citation type="journal article" date="2014" name="BMC Genomics">
        <title>An improved genome release (version Mt4.0) for the model legume Medicago truncatula.</title>
        <authorList>
            <person name="Tang H."/>
            <person name="Krishnakumar V."/>
            <person name="Bidwell S."/>
            <person name="Rosen B."/>
            <person name="Chan A."/>
            <person name="Zhou S."/>
            <person name="Gentzbittel L."/>
            <person name="Childs K.L."/>
            <person name="Yandell M."/>
            <person name="Gundlach H."/>
            <person name="Mayer K.F."/>
            <person name="Schwartz D.C."/>
            <person name="Town C.D."/>
        </authorList>
    </citation>
    <scope>GENOME REANNOTATION</scope>
    <source>
        <strain evidence="2 3">cv. Jemalong A17</strain>
    </source>
</reference>
<dbReference type="HOGENOM" id="CLU_2486733_0_0_1"/>
<keyword evidence="3" id="KW-1185">Reference proteome</keyword>
<dbReference type="EnsemblPlants" id="AES64569">
    <property type="protein sequence ID" value="AES64569"/>
    <property type="gene ID" value="MTR_2g027210"/>
</dbReference>
<proteinExistence type="predicted"/>
<reference evidence="2" key="3">
    <citation type="submission" date="2015-04" db="UniProtKB">
        <authorList>
            <consortium name="EnsemblPlants"/>
        </authorList>
    </citation>
    <scope>IDENTIFICATION</scope>
    <source>
        <strain evidence="2">cv. Jemalong A17</strain>
    </source>
</reference>
<sequence>MVNLVKNHRKKSLLILNALTHGARALTKHACRSSSGYWGSLVGNITPHGVVIQIRVADGYGARWSEDGSKVRGQISSIFSTRNIDAY</sequence>
<organism evidence="1 3">
    <name type="scientific">Medicago truncatula</name>
    <name type="common">Barrel medic</name>
    <name type="synonym">Medicago tribuloides</name>
    <dbReference type="NCBI Taxonomy" id="3880"/>
    <lineage>
        <taxon>Eukaryota</taxon>
        <taxon>Viridiplantae</taxon>
        <taxon>Streptophyta</taxon>
        <taxon>Embryophyta</taxon>
        <taxon>Tracheophyta</taxon>
        <taxon>Spermatophyta</taxon>
        <taxon>Magnoliopsida</taxon>
        <taxon>eudicotyledons</taxon>
        <taxon>Gunneridae</taxon>
        <taxon>Pentapetalae</taxon>
        <taxon>rosids</taxon>
        <taxon>fabids</taxon>
        <taxon>Fabales</taxon>
        <taxon>Fabaceae</taxon>
        <taxon>Papilionoideae</taxon>
        <taxon>50 kb inversion clade</taxon>
        <taxon>NPAAA clade</taxon>
        <taxon>Hologalegina</taxon>
        <taxon>IRL clade</taxon>
        <taxon>Trifolieae</taxon>
        <taxon>Medicago</taxon>
    </lineage>
</organism>
<evidence type="ECO:0000313" key="1">
    <source>
        <dbReference type="EMBL" id="AES64569.1"/>
    </source>
</evidence>
<reference evidence="1 3" key="1">
    <citation type="journal article" date="2011" name="Nature">
        <title>The Medicago genome provides insight into the evolution of rhizobial symbioses.</title>
        <authorList>
            <person name="Young N.D."/>
            <person name="Debelle F."/>
            <person name="Oldroyd G.E."/>
            <person name="Geurts R."/>
            <person name="Cannon S.B."/>
            <person name="Udvardi M.K."/>
            <person name="Benedito V.A."/>
            <person name="Mayer K.F."/>
            <person name="Gouzy J."/>
            <person name="Schoof H."/>
            <person name="Van de Peer Y."/>
            <person name="Proost S."/>
            <person name="Cook D.R."/>
            <person name="Meyers B.C."/>
            <person name="Spannagl M."/>
            <person name="Cheung F."/>
            <person name="De Mita S."/>
            <person name="Krishnakumar V."/>
            <person name="Gundlach H."/>
            <person name="Zhou S."/>
            <person name="Mudge J."/>
            <person name="Bharti A.K."/>
            <person name="Murray J.D."/>
            <person name="Naoumkina M.A."/>
            <person name="Rosen B."/>
            <person name="Silverstein K.A."/>
            <person name="Tang H."/>
            <person name="Rombauts S."/>
            <person name="Zhao P.X."/>
            <person name="Zhou P."/>
            <person name="Barbe V."/>
            <person name="Bardou P."/>
            <person name="Bechner M."/>
            <person name="Bellec A."/>
            <person name="Berger A."/>
            <person name="Berges H."/>
            <person name="Bidwell S."/>
            <person name="Bisseling T."/>
            <person name="Choisne N."/>
            <person name="Couloux A."/>
            <person name="Denny R."/>
            <person name="Deshpande S."/>
            <person name="Dai X."/>
            <person name="Doyle J.J."/>
            <person name="Dudez A.M."/>
            <person name="Farmer A.D."/>
            <person name="Fouteau S."/>
            <person name="Franken C."/>
            <person name="Gibelin C."/>
            <person name="Gish J."/>
            <person name="Goldstein S."/>
            <person name="Gonzalez A.J."/>
            <person name="Green P.J."/>
            <person name="Hallab A."/>
            <person name="Hartog M."/>
            <person name="Hua A."/>
            <person name="Humphray S.J."/>
            <person name="Jeong D.H."/>
            <person name="Jing Y."/>
            <person name="Jocker A."/>
            <person name="Kenton S.M."/>
            <person name="Kim D.J."/>
            <person name="Klee K."/>
            <person name="Lai H."/>
            <person name="Lang C."/>
            <person name="Lin S."/>
            <person name="Macmil S.L."/>
            <person name="Magdelenat G."/>
            <person name="Matthews L."/>
            <person name="McCorrison J."/>
            <person name="Monaghan E.L."/>
            <person name="Mun J.H."/>
            <person name="Najar F.Z."/>
            <person name="Nicholson C."/>
            <person name="Noirot C."/>
            <person name="O'Bleness M."/>
            <person name="Paule C.R."/>
            <person name="Poulain J."/>
            <person name="Prion F."/>
            <person name="Qin B."/>
            <person name="Qu C."/>
            <person name="Retzel E.F."/>
            <person name="Riddle C."/>
            <person name="Sallet E."/>
            <person name="Samain S."/>
            <person name="Samson N."/>
            <person name="Sanders I."/>
            <person name="Saurat O."/>
            <person name="Scarpelli C."/>
            <person name="Schiex T."/>
            <person name="Segurens B."/>
            <person name="Severin A.J."/>
            <person name="Sherrier D.J."/>
            <person name="Shi R."/>
            <person name="Sims S."/>
            <person name="Singer S.R."/>
            <person name="Sinharoy S."/>
            <person name="Sterck L."/>
            <person name="Viollet A."/>
            <person name="Wang B.B."/>
            <person name="Wang K."/>
            <person name="Wang M."/>
            <person name="Wang X."/>
            <person name="Warfsmann J."/>
            <person name="Weissenbach J."/>
            <person name="White D.D."/>
            <person name="White J.D."/>
            <person name="Wiley G.B."/>
            <person name="Wincker P."/>
            <person name="Xing Y."/>
            <person name="Yang L."/>
            <person name="Yao Z."/>
            <person name="Ying F."/>
            <person name="Zhai J."/>
            <person name="Zhou L."/>
            <person name="Zuber A."/>
            <person name="Denarie J."/>
            <person name="Dixon R.A."/>
            <person name="May G.D."/>
            <person name="Schwartz D.C."/>
            <person name="Rogers J."/>
            <person name="Quetier F."/>
            <person name="Town C.D."/>
            <person name="Roe B.A."/>
        </authorList>
    </citation>
    <scope>NUCLEOTIDE SEQUENCE [LARGE SCALE GENOMIC DNA]</scope>
    <source>
        <strain evidence="1">A17</strain>
        <strain evidence="2 3">cv. Jemalong A17</strain>
    </source>
</reference>
<dbReference type="AlphaFoldDB" id="G7IQ27"/>
<evidence type="ECO:0000313" key="3">
    <source>
        <dbReference type="Proteomes" id="UP000002051"/>
    </source>
</evidence>
<evidence type="ECO:0000313" key="2">
    <source>
        <dbReference type="EnsemblPlants" id="AES64569"/>
    </source>
</evidence>
<dbReference type="PANTHER" id="PTHR34204:SF2">
    <property type="entry name" value="RNA-BINDING ASCH DOMAIN PROTEIN"/>
    <property type="match status" value="1"/>
</dbReference>
<protein>
    <submittedName>
        <fullName evidence="1 2">Uncharacterized protein</fullName>
    </submittedName>
</protein>
<gene>
    <name evidence="1" type="ordered locus">MTR_2g027210</name>
</gene>